<comment type="similarity">
    <text evidence="7">Belongs to the binding-protein-dependent transport system permease family.</text>
</comment>
<feature type="transmembrane region" description="Helical" evidence="7">
    <location>
        <begin position="246"/>
        <end position="268"/>
    </location>
</feature>
<reference evidence="9 10" key="1">
    <citation type="submission" date="2016-11" db="EMBL/GenBank/DDBJ databases">
        <authorList>
            <person name="Jaros S."/>
            <person name="Januszkiewicz K."/>
            <person name="Wedrychowicz H."/>
        </authorList>
    </citation>
    <scope>NUCLEOTIDE SEQUENCE [LARGE SCALE GENOMIC DNA]</scope>
    <source>
        <strain evidence="9 10">DSM 14916</strain>
    </source>
</reference>
<feature type="transmembrane region" description="Helical" evidence="7">
    <location>
        <begin position="86"/>
        <end position="108"/>
    </location>
</feature>
<dbReference type="Proteomes" id="UP000184387">
    <property type="component" value="Unassembled WGS sequence"/>
</dbReference>
<dbReference type="InterPro" id="IPR035906">
    <property type="entry name" value="MetI-like_sf"/>
</dbReference>
<keyword evidence="5 7" id="KW-1133">Transmembrane helix</keyword>
<dbReference type="AlphaFoldDB" id="A0A1M6KU74"/>
<dbReference type="STRING" id="198092.SAMN02745194_02979"/>
<keyword evidence="10" id="KW-1185">Reference proteome</keyword>
<evidence type="ECO:0000256" key="7">
    <source>
        <dbReference type="RuleBase" id="RU363032"/>
    </source>
</evidence>
<dbReference type="PANTHER" id="PTHR30151">
    <property type="entry name" value="ALKANE SULFONATE ABC TRANSPORTER-RELATED, MEMBRANE SUBUNIT"/>
    <property type="match status" value="1"/>
</dbReference>
<dbReference type="PROSITE" id="PS50928">
    <property type="entry name" value="ABC_TM1"/>
    <property type="match status" value="1"/>
</dbReference>
<feature type="transmembrane region" description="Helical" evidence="7">
    <location>
        <begin position="37"/>
        <end position="58"/>
    </location>
</feature>
<name>A0A1M6KU74_9PROT</name>
<protein>
    <submittedName>
        <fullName evidence="9">NitT/TauT family transport system permease protein</fullName>
    </submittedName>
</protein>
<keyword evidence="2 7" id="KW-0813">Transport</keyword>
<evidence type="ECO:0000313" key="10">
    <source>
        <dbReference type="Proteomes" id="UP000184387"/>
    </source>
</evidence>
<keyword evidence="4 7" id="KW-0812">Transmembrane</keyword>
<proteinExistence type="inferred from homology"/>
<evidence type="ECO:0000313" key="9">
    <source>
        <dbReference type="EMBL" id="SHJ62414.1"/>
    </source>
</evidence>
<evidence type="ECO:0000256" key="1">
    <source>
        <dbReference type="ARBA" id="ARBA00004651"/>
    </source>
</evidence>
<evidence type="ECO:0000256" key="2">
    <source>
        <dbReference type="ARBA" id="ARBA00022448"/>
    </source>
</evidence>
<dbReference type="CDD" id="cd06261">
    <property type="entry name" value="TM_PBP2"/>
    <property type="match status" value="1"/>
</dbReference>
<dbReference type="PANTHER" id="PTHR30151:SF0">
    <property type="entry name" value="ABC TRANSPORTER PERMEASE PROTEIN MJ0413-RELATED"/>
    <property type="match status" value="1"/>
</dbReference>
<gene>
    <name evidence="9" type="ORF">SAMN02745194_02979</name>
</gene>
<comment type="subcellular location">
    <subcellularLocation>
        <location evidence="1 7">Cell membrane</location>
        <topology evidence="1 7">Multi-pass membrane protein</topology>
    </subcellularLocation>
</comment>
<dbReference type="EMBL" id="FQZF01000017">
    <property type="protein sequence ID" value="SHJ62414.1"/>
    <property type="molecule type" value="Genomic_DNA"/>
</dbReference>
<dbReference type="Gene3D" id="1.10.3720.10">
    <property type="entry name" value="MetI-like"/>
    <property type="match status" value="1"/>
</dbReference>
<organism evidence="9 10">
    <name type="scientific">Muricoccus roseus</name>
    <dbReference type="NCBI Taxonomy" id="198092"/>
    <lineage>
        <taxon>Bacteria</taxon>
        <taxon>Pseudomonadati</taxon>
        <taxon>Pseudomonadota</taxon>
        <taxon>Alphaproteobacteria</taxon>
        <taxon>Acetobacterales</taxon>
        <taxon>Roseomonadaceae</taxon>
        <taxon>Muricoccus</taxon>
    </lineage>
</organism>
<evidence type="ECO:0000256" key="4">
    <source>
        <dbReference type="ARBA" id="ARBA00022692"/>
    </source>
</evidence>
<feature type="transmembrane region" description="Helical" evidence="7">
    <location>
        <begin position="151"/>
        <end position="173"/>
    </location>
</feature>
<dbReference type="InterPro" id="IPR000515">
    <property type="entry name" value="MetI-like"/>
</dbReference>
<dbReference type="SUPFAM" id="SSF161098">
    <property type="entry name" value="MetI-like"/>
    <property type="match status" value="1"/>
</dbReference>
<dbReference type="RefSeq" id="WP_086062216.1">
    <property type="nucleotide sequence ID" value="NZ_FQZF01000017.1"/>
</dbReference>
<keyword evidence="6 7" id="KW-0472">Membrane</keyword>
<dbReference type="Pfam" id="PF00528">
    <property type="entry name" value="BPD_transp_1"/>
    <property type="match status" value="1"/>
</dbReference>
<dbReference type="OrthoDB" id="9786495at2"/>
<evidence type="ECO:0000256" key="6">
    <source>
        <dbReference type="ARBA" id="ARBA00023136"/>
    </source>
</evidence>
<feature type="transmembrane region" description="Helical" evidence="7">
    <location>
        <begin position="203"/>
        <end position="226"/>
    </location>
</feature>
<accession>A0A1M6KU74</accession>
<evidence type="ECO:0000256" key="5">
    <source>
        <dbReference type="ARBA" id="ARBA00022989"/>
    </source>
</evidence>
<dbReference type="GO" id="GO:0055085">
    <property type="term" value="P:transmembrane transport"/>
    <property type="evidence" value="ECO:0007669"/>
    <property type="project" value="InterPro"/>
</dbReference>
<keyword evidence="3" id="KW-1003">Cell membrane</keyword>
<evidence type="ECO:0000256" key="3">
    <source>
        <dbReference type="ARBA" id="ARBA00022475"/>
    </source>
</evidence>
<dbReference type="GO" id="GO:0005886">
    <property type="term" value="C:plasma membrane"/>
    <property type="evidence" value="ECO:0007669"/>
    <property type="project" value="UniProtKB-SubCell"/>
</dbReference>
<evidence type="ECO:0000259" key="8">
    <source>
        <dbReference type="PROSITE" id="PS50928"/>
    </source>
</evidence>
<feature type="domain" description="ABC transmembrane type-1" evidence="8">
    <location>
        <begin position="85"/>
        <end position="265"/>
    </location>
</feature>
<feature type="transmembrane region" description="Helical" evidence="7">
    <location>
        <begin position="120"/>
        <end position="145"/>
    </location>
</feature>
<sequence length="290" mass="31058">MPFDDRAPSAPAAPTAAQRRIDALAAAARRRRRLQAALPWLIIIGTFLLWEVICRAFAIPQFILPAPSAIAQSMVKWWLPLLDNSWQTLMTTLIGFALAIVFGLLLGVAIGSSTLLYHGLYPLLIAFNSVPKVAVVPILVIWFGIGTVPAVITAFLISFFPIVVNVATGIATVEPELRDVLRALGARPTDIIRKVGLPRAMPYFFASLKIAITVAFVGSIIAETVAANKGIGHLMMLASSRFDVPLVFAGLIITGVMGVVMYVVAVAIENRTTGWAMRGQDSGQVSVAGV</sequence>